<dbReference type="InterPro" id="IPR013083">
    <property type="entry name" value="Znf_RING/FYVE/PHD"/>
</dbReference>
<accession>A0A6A6X8V7</accession>
<feature type="compositionally biased region" description="Pro residues" evidence="2">
    <location>
        <begin position="146"/>
        <end position="157"/>
    </location>
</feature>
<dbReference type="InterPro" id="IPR001841">
    <property type="entry name" value="Znf_RING"/>
</dbReference>
<keyword evidence="1" id="KW-0863">Zinc-finger</keyword>
<protein>
    <recommendedName>
        <fullName evidence="3">RING-type domain-containing protein</fullName>
    </recommendedName>
</protein>
<keyword evidence="1" id="KW-0479">Metal-binding</keyword>
<gene>
    <name evidence="4" type="ORF">K505DRAFT_362942</name>
</gene>
<evidence type="ECO:0000256" key="2">
    <source>
        <dbReference type="SAM" id="MobiDB-lite"/>
    </source>
</evidence>
<dbReference type="GO" id="GO:0008270">
    <property type="term" value="F:zinc ion binding"/>
    <property type="evidence" value="ECO:0007669"/>
    <property type="project" value="UniProtKB-KW"/>
</dbReference>
<dbReference type="Gene3D" id="3.30.40.10">
    <property type="entry name" value="Zinc/RING finger domain, C3HC4 (zinc finger)"/>
    <property type="match status" value="1"/>
</dbReference>
<feature type="region of interest" description="Disordered" evidence="2">
    <location>
        <begin position="138"/>
        <end position="279"/>
    </location>
</feature>
<evidence type="ECO:0000256" key="1">
    <source>
        <dbReference type="PROSITE-ProRule" id="PRU00175"/>
    </source>
</evidence>
<dbReference type="Proteomes" id="UP000799757">
    <property type="component" value="Unassembled WGS sequence"/>
</dbReference>
<dbReference type="AlphaFoldDB" id="A0A6A6X8V7"/>
<dbReference type="PROSITE" id="PS50089">
    <property type="entry name" value="ZF_RING_2"/>
    <property type="match status" value="1"/>
</dbReference>
<evidence type="ECO:0000313" key="5">
    <source>
        <dbReference type="Proteomes" id="UP000799757"/>
    </source>
</evidence>
<dbReference type="SUPFAM" id="SSF57850">
    <property type="entry name" value="RING/U-box"/>
    <property type="match status" value="1"/>
</dbReference>
<keyword evidence="1" id="KW-0862">Zinc</keyword>
<keyword evidence="5" id="KW-1185">Reference proteome</keyword>
<proteinExistence type="predicted"/>
<dbReference type="OrthoDB" id="8062037at2759"/>
<feature type="domain" description="RING-type" evidence="3">
    <location>
        <begin position="345"/>
        <end position="400"/>
    </location>
</feature>
<sequence length="455" mass="50840">MPTPTRPRPQGSQTPASPVLQPGFSDYSTWYSDYHHFPPAQFSTQMPDQPQGHSGPVHYFPQTRTSQYHQFSGSVSPRGAGYYSPPTDMFPRGPAPIPNQGPAPGPFHGIHMSAPHSDFGGNRNNTGHLPMIEPTMPNGIHVNDLPPYPQPSTPYSPPQMHSYNLRRPSPAPPNLFTQPSNRVGGDAMQSATQGRGMMRGIPHMSSEPLRVVSPPSRRTSYERQHLHPQAPGGPDRRPQPFLATHTRRSDRSVSPRTSHRRSFDRYATDLPHSSGSSDAEEVAARARVHRVRQQRHRAMLPGPEVRRTYVSVDSNSPTPAQMQALKDKLRHFLPSELPEGSSALCDICQKDYSAKHVLPTEEDEVAIQLPCKHVFGEYCIHKWFDTCKQHKNKITCPMCRKLLIEPVERSLLHATEVMAFFSRSLNQRSLSQLSPADRQALARVMGPLEGDFSHS</sequence>
<feature type="region of interest" description="Disordered" evidence="2">
    <location>
        <begin position="1"/>
        <end position="22"/>
    </location>
</feature>
<evidence type="ECO:0000313" key="4">
    <source>
        <dbReference type="EMBL" id="KAF2792415.1"/>
    </source>
</evidence>
<organism evidence="4 5">
    <name type="scientific">Melanomma pulvis-pyrius CBS 109.77</name>
    <dbReference type="NCBI Taxonomy" id="1314802"/>
    <lineage>
        <taxon>Eukaryota</taxon>
        <taxon>Fungi</taxon>
        <taxon>Dikarya</taxon>
        <taxon>Ascomycota</taxon>
        <taxon>Pezizomycotina</taxon>
        <taxon>Dothideomycetes</taxon>
        <taxon>Pleosporomycetidae</taxon>
        <taxon>Pleosporales</taxon>
        <taxon>Melanommataceae</taxon>
        <taxon>Melanomma</taxon>
    </lineage>
</organism>
<name>A0A6A6X8V7_9PLEO</name>
<evidence type="ECO:0000259" key="3">
    <source>
        <dbReference type="PROSITE" id="PS50089"/>
    </source>
</evidence>
<reference evidence="4" key="1">
    <citation type="journal article" date="2020" name="Stud. Mycol.">
        <title>101 Dothideomycetes genomes: a test case for predicting lifestyles and emergence of pathogens.</title>
        <authorList>
            <person name="Haridas S."/>
            <person name="Albert R."/>
            <person name="Binder M."/>
            <person name="Bloem J."/>
            <person name="Labutti K."/>
            <person name="Salamov A."/>
            <person name="Andreopoulos B."/>
            <person name="Baker S."/>
            <person name="Barry K."/>
            <person name="Bills G."/>
            <person name="Bluhm B."/>
            <person name="Cannon C."/>
            <person name="Castanera R."/>
            <person name="Culley D."/>
            <person name="Daum C."/>
            <person name="Ezra D."/>
            <person name="Gonzalez J."/>
            <person name="Henrissat B."/>
            <person name="Kuo A."/>
            <person name="Liang C."/>
            <person name="Lipzen A."/>
            <person name="Lutzoni F."/>
            <person name="Magnuson J."/>
            <person name="Mondo S."/>
            <person name="Nolan M."/>
            <person name="Ohm R."/>
            <person name="Pangilinan J."/>
            <person name="Park H.-J."/>
            <person name="Ramirez L."/>
            <person name="Alfaro M."/>
            <person name="Sun H."/>
            <person name="Tritt A."/>
            <person name="Yoshinaga Y."/>
            <person name="Zwiers L.-H."/>
            <person name="Turgeon B."/>
            <person name="Goodwin S."/>
            <person name="Spatafora J."/>
            <person name="Crous P."/>
            <person name="Grigoriev I."/>
        </authorList>
    </citation>
    <scope>NUCLEOTIDE SEQUENCE</scope>
    <source>
        <strain evidence="4">CBS 109.77</strain>
    </source>
</reference>
<dbReference type="Pfam" id="PF13639">
    <property type="entry name" value="zf-RING_2"/>
    <property type="match status" value="1"/>
</dbReference>
<dbReference type="EMBL" id="MU001971">
    <property type="protein sequence ID" value="KAF2792415.1"/>
    <property type="molecule type" value="Genomic_DNA"/>
</dbReference>